<comment type="caution">
    <text evidence="3">The sequence shown here is derived from an EMBL/GenBank/DDBJ whole genome shotgun (WGS) entry which is preliminary data.</text>
</comment>
<dbReference type="PANTHER" id="PTHR37299:SF1">
    <property type="entry name" value="STAGE 0 SPORULATION PROTEIN A HOMOLOG"/>
    <property type="match status" value="1"/>
</dbReference>
<keyword evidence="3" id="KW-0238">DNA-binding</keyword>
<feature type="transmembrane region" description="Helical" evidence="1">
    <location>
        <begin position="9"/>
        <end position="29"/>
    </location>
</feature>
<gene>
    <name evidence="3" type="ORF">Q0590_00740</name>
</gene>
<evidence type="ECO:0000313" key="4">
    <source>
        <dbReference type="Proteomes" id="UP001168528"/>
    </source>
</evidence>
<dbReference type="InterPro" id="IPR007492">
    <property type="entry name" value="LytTR_DNA-bd_dom"/>
</dbReference>
<dbReference type="GO" id="GO:0003677">
    <property type="term" value="F:DNA binding"/>
    <property type="evidence" value="ECO:0007669"/>
    <property type="project" value="UniProtKB-KW"/>
</dbReference>
<organism evidence="3 4">
    <name type="scientific">Rhodocytophaga aerolata</name>
    <dbReference type="NCBI Taxonomy" id="455078"/>
    <lineage>
        <taxon>Bacteria</taxon>
        <taxon>Pseudomonadati</taxon>
        <taxon>Bacteroidota</taxon>
        <taxon>Cytophagia</taxon>
        <taxon>Cytophagales</taxon>
        <taxon>Rhodocytophagaceae</taxon>
        <taxon>Rhodocytophaga</taxon>
    </lineage>
</organism>
<dbReference type="RefSeq" id="WP_302035553.1">
    <property type="nucleotide sequence ID" value="NZ_JAUKPO010000001.1"/>
</dbReference>
<feature type="domain" description="HTH LytTR-type" evidence="2">
    <location>
        <begin position="194"/>
        <end position="294"/>
    </location>
</feature>
<feature type="transmembrane region" description="Helical" evidence="1">
    <location>
        <begin position="80"/>
        <end position="101"/>
    </location>
</feature>
<feature type="transmembrane region" description="Helical" evidence="1">
    <location>
        <begin position="41"/>
        <end position="59"/>
    </location>
</feature>
<evidence type="ECO:0000259" key="2">
    <source>
        <dbReference type="SMART" id="SM00850"/>
    </source>
</evidence>
<dbReference type="Proteomes" id="UP001168528">
    <property type="component" value="Unassembled WGS sequence"/>
</dbReference>
<feature type="transmembrane region" description="Helical" evidence="1">
    <location>
        <begin position="121"/>
        <end position="143"/>
    </location>
</feature>
<accession>A0ABT8QY38</accession>
<protein>
    <submittedName>
        <fullName evidence="3">LytTR family DNA-binding domain-containing protein</fullName>
    </submittedName>
</protein>
<name>A0ABT8QY38_9BACT</name>
<dbReference type="InterPro" id="IPR046947">
    <property type="entry name" value="LytR-like"/>
</dbReference>
<dbReference type="Pfam" id="PF04397">
    <property type="entry name" value="LytTR"/>
    <property type="match status" value="1"/>
</dbReference>
<sequence>MRQTHYPDIWLRIIAIPLTALFVRDFALYKPISELVASSNFYLELSWSVLMVLVLWETNRAIIQLLDRRYSWVKQAGLRLVMQLSLVTGVSVILLLAITYVHHILSYGYSENFHLTSLHTLNVPILAGFVVLLNLVYTGMYLAKYHRALVHSLKMQLEETIRVAEKLKLDKLYNEHSELSATYYQKHLIVNFENTSVPVLAEDVAYIFFLEGQSHVILFDGTAFHSRSSLENLELFLDPALFFRINQQILANIQAIKQCRQDLNGKLRVELSPAFQHDVFVNKRKAHEFKEWLGKKI</sequence>
<keyword evidence="1" id="KW-0472">Membrane</keyword>
<dbReference type="SMART" id="SM00850">
    <property type="entry name" value="LytTR"/>
    <property type="match status" value="1"/>
</dbReference>
<reference evidence="3" key="1">
    <citation type="submission" date="2023-07" db="EMBL/GenBank/DDBJ databases">
        <title>The genome sequence of Rhodocytophaga aerolata KACC 12507.</title>
        <authorList>
            <person name="Zhang X."/>
        </authorList>
    </citation>
    <scope>NUCLEOTIDE SEQUENCE</scope>
    <source>
        <strain evidence="3">KACC 12507</strain>
    </source>
</reference>
<dbReference type="EMBL" id="JAUKPO010000001">
    <property type="protein sequence ID" value="MDO1444751.1"/>
    <property type="molecule type" value="Genomic_DNA"/>
</dbReference>
<dbReference type="PANTHER" id="PTHR37299">
    <property type="entry name" value="TRANSCRIPTIONAL REGULATOR-RELATED"/>
    <property type="match status" value="1"/>
</dbReference>
<proteinExistence type="predicted"/>
<keyword evidence="1" id="KW-0812">Transmembrane</keyword>
<keyword evidence="1" id="KW-1133">Transmembrane helix</keyword>
<dbReference type="Gene3D" id="2.40.50.1020">
    <property type="entry name" value="LytTr DNA-binding domain"/>
    <property type="match status" value="1"/>
</dbReference>
<evidence type="ECO:0000313" key="3">
    <source>
        <dbReference type="EMBL" id="MDO1444751.1"/>
    </source>
</evidence>
<evidence type="ECO:0000256" key="1">
    <source>
        <dbReference type="SAM" id="Phobius"/>
    </source>
</evidence>
<keyword evidence="4" id="KW-1185">Reference proteome</keyword>